<dbReference type="CDD" id="cd03801">
    <property type="entry name" value="GT4_PimA-like"/>
    <property type="match status" value="1"/>
</dbReference>
<feature type="domain" description="Glycosyl transferase family 1" evidence="2">
    <location>
        <begin position="180"/>
        <end position="341"/>
    </location>
</feature>
<keyword evidence="1 4" id="KW-0808">Transferase</keyword>
<accession>A0A1H5Y3T3</accession>
<dbReference type="InterPro" id="IPR028098">
    <property type="entry name" value="Glyco_trans_4-like_N"/>
</dbReference>
<dbReference type="EMBL" id="FNVP01000007">
    <property type="protein sequence ID" value="SEG18651.1"/>
    <property type="molecule type" value="Genomic_DNA"/>
</dbReference>
<dbReference type="PANTHER" id="PTHR46401">
    <property type="entry name" value="GLYCOSYLTRANSFERASE WBBK-RELATED"/>
    <property type="match status" value="1"/>
</dbReference>
<dbReference type="GO" id="GO:0016757">
    <property type="term" value="F:glycosyltransferase activity"/>
    <property type="evidence" value="ECO:0007669"/>
    <property type="project" value="InterPro"/>
</dbReference>
<organism evidence="4 5">
    <name type="scientific">Flavobacterium urumqiense</name>
    <dbReference type="NCBI Taxonomy" id="935224"/>
    <lineage>
        <taxon>Bacteria</taxon>
        <taxon>Pseudomonadati</taxon>
        <taxon>Bacteroidota</taxon>
        <taxon>Flavobacteriia</taxon>
        <taxon>Flavobacteriales</taxon>
        <taxon>Flavobacteriaceae</taxon>
        <taxon>Flavobacterium</taxon>
    </lineage>
</organism>
<dbReference type="Pfam" id="PF13439">
    <property type="entry name" value="Glyco_transf_4"/>
    <property type="match status" value="1"/>
</dbReference>
<dbReference type="AlphaFoldDB" id="A0A1H5Y3T3"/>
<dbReference type="RefSeq" id="WP_103999991.1">
    <property type="nucleotide sequence ID" value="NZ_FNVP01000007.1"/>
</dbReference>
<evidence type="ECO:0000256" key="1">
    <source>
        <dbReference type="ARBA" id="ARBA00022679"/>
    </source>
</evidence>
<proteinExistence type="predicted"/>
<dbReference type="PANTHER" id="PTHR46401:SF2">
    <property type="entry name" value="GLYCOSYLTRANSFERASE WBBK-RELATED"/>
    <property type="match status" value="1"/>
</dbReference>
<protein>
    <submittedName>
        <fullName evidence="4">Glycosyltransferase involved in cell wall bisynthesis</fullName>
    </submittedName>
</protein>
<dbReference type="Proteomes" id="UP000236737">
    <property type="component" value="Unassembled WGS sequence"/>
</dbReference>
<dbReference type="Gene3D" id="3.40.50.2000">
    <property type="entry name" value="Glycogen Phosphorylase B"/>
    <property type="match status" value="2"/>
</dbReference>
<feature type="domain" description="Glycosyltransferase subfamily 4-like N-terminal" evidence="3">
    <location>
        <begin position="16"/>
        <end position="168"/>
    </location>
</feature>
<evidence type="ECO:0000313" key="4">
    <source>
        <dbReference type="EMBL" id="SEG18651.1"/>
    </source>
</evidence>
<dbReference type="SUPFAM" id="SSF53756">
    <property type="entry name" value="UDP-Glycosyltransferase/glycogen phosphorylase"/>
    <property type="match status" value="1"/>
</dbReference>
<dbReference type="OrthoDB" id="9797829at2"/>
<evidence type="ECO:0000259" key="2">
    <source>
        <dbReference type="Pfam" id="PF00534"/>
    </source>
</evidence>
<dbReference type="InterPro" id="IPR001296">
    <property type="entry name" value="Glyco_trans_1"/>
</dbReference>
<evidence type="ECO:0000259" key="3">
    <source>
        <dbReference type="Pfam" id="PF13439"/>
    </source>
</evidence>
<reference evidence="5" key="1">
    <citation type="submission" date="2016-10" db="EMBL/GenBank/DDBJ databases">
        <authorList>
            <person name="Varghese N."/>
            <person name="Submissions S."/>
        </authorList>
    </citation>
    <scope>NUCLEOTIDE SEQUENCE [LARGE SCALE GENOMIC DNA]</scope>
    <source>
        <strain evidence="5">CGMCC 1.9230</strain>
    </source>
</reference>
<dbReference type="Pfam" id="PF00534">
    <property type="entry name" value="Glycos_transf_1"/>
    <property type="match status" value="1"/>
</dbReference>
<sequence>MKVLVLSNCPLAESQGSGYVIINTARCLESQGHEVRLVGPEELSLFDFLGNTARIYRTILGMTWWTLIHNLKKYDFIIFYGAECFISLHIIKNILRIKIPVLLHSNGLELWVDDFMKKNQLIENKKWYHFNLSKYFKYCYNNVDVLLTVSKEQYDYAIDILKINKDKVFYNNLALPDLYFESVNSIEKQKIITYCGGWLSRKGVIPMVKALEIILIKYPEYSFRLIGVGNQFDINEHFSSEVIASVELIPFVQNKVDLMNLYQESEIFLFPSQIESFGLVLAEAMYCGCAAITGDTGFAAELINREEAIVLDQVNKETITGALELLINDSHLRNKISNKGQIKVSELTWENFNLQLQSIINNVK</sequence>
<evidence type="ECO:0000313" key="5">
    <source>
        <dbReference type="Proteomes" id="UP000236737"/>
    </source>
</evidence>
<dbReference type="GO" id="GO:0009103">
    <property type="term" value="P:lipopolysaccharide biosynthetic process"/>
    <property type="evidence" value="ECO:0007669"/>
    <property type="project" value="TreeGrafter"/>
</dbReference>
<name>A0A1H5Y3T3_9FLAO</name>
<gene>
    <name evidence="4" type="ORF">SAMN04488130_10757</name>
</gene>
<keyword evidence="5" id="KW-1185">Reference proteome</keyword>